<dbReference type="GO" id="GO:0005737">
    <property type="term" value="C:cytoplasm"/>
    <property type="evidence" value="ECO:0007669"/>
    <property type="project" value="EnsemblFungi"/>
</dbReference>
<dbReference type="GO" id="GO:0034605">
    <property type="term" value="P:cellular response to heat"/>
    <property type="evidence" value="ECO:0007669"/>
    <property type="project" value="EnsemblFungi"/>
</dbReference>
<dbReference type="eggNOG" id="ENOG502QPWC">
    <property type="taxonomic scope" value="Eukaryota"/>
</dbReference>
<dbReference type="EMBL" id="HE650824">
    <property type="protein sequence ID" value="CCF57705.1"/>
    <property type="molecule type" value="Genomic_DNA"/>
</dbReference>
<evidence type="ECO:0000256" key="5">
    <source>
        <dbReference type="SAM" id="MobiDB-lite"/>
    </source>
</evidence>
<dbReference type="HOGENOM" id="CLU_017827_0_0_1"/>
<dbReference type="InterPro" id="IPR002110">
    <property type="entry name" value="Ankyrin_rpt"/>
</dbReference>
<feature type="compositionally biased region" description="Basic and acidic residues" evidence="5">
    <location>
        <begin position="625"/>
        <end position="638"/>
    </location>
</feature>
<feature type="coiled-coil region" evidence="4">
    <location>
        <begin position="482"/>
        <end position="554"/>
    </location>
</feature>
<dbReference type="InterPro" id="IPR036770">
    <property type="entry name" value="Ankyrin_rpt-contain_sf"/>
</dbReference>
<protein>
    <recommendedName>
        <fullName evidence="6">Swi6 N-terminal domain-containing protein</fullName>
    </recommendedName>
</protein>
<gene>
    <name evidence="7" type="primary">KAFR0D00580</name>
    <name evidence="7" type="ORF">KAFR_0D00580</name>
</gene>
<feature type="repeat" description="ANK" evidence="3">
    <location>
        <begin position="234"/>
        <end position="266"/>
    </location>
</feature>
<evidence type="ECO:0000313" key="8">
    <source>
        <dbReference type="Proteomes" id="UP000005220"/>
    </source>
</evidence>
<evidence type="ECO:0000256" key="1">
    <source>
        <dbReference type="ARBA" id="ARBA00022737"/>
    </source>
</evidence>
<organism evidence="7 8">
    <name type="scientific">Kazachstania africana (strain ATCC 22294 / BCRC 22015 / CBS 2517 / CECT 1963 / NBRC 1671 / NRRL Y-8276)</name>
    <name type="common">Yeast</name>
    <name type="synonym">Kluyveromyces africanus</name>
    <dbReference type="NCBI Taxonomy" id="1071382"/>
    <lineage>
        <taxon>Eukaryota</taxon>
        <taxon>Fungi</taxon>
        <taxon>Dikarya</taxon>
        <taxon>Ascomycota</taxon>
        <taxon>Saccharomycotina</taxon>
        <taxon>Saccharomycetes</taxon>
        <taxon>Saccharomycetales</taxon>
        <taxon>Saccharomycetaceae</taxon>
        <taxon>Kazachstania</taxon>
    </lineage>
</organism>
<dbReference type="PROSITE" id="PS50088">
    <property type="entry name" value="ANK_REPEAT"/>
    <property type="match status" value="2"/>
</dbReference>
<keyword evidence="8" id="KW-1185">Reference proteome</keyword>
<reference evidence="7 8" key="1">
    <citation type="journal article" date="2011" name="Proc. Natl. Acad. Sci. U.S.A.">
        <title>Evolutionary erosion of yeast sex chromosomes by mating-type switching accidents.</title>
        <authorList>
            <person name="Gordon J.L."/>
            <person name="Armisen D."/>
            <person name="Proux-Wera E."/>
            <person name="Oheigeartaigh S.S."/>
            <person name="Byrne K.P."/>
            <person name="Wolfe K.H."/>
        </authorList>
    </citation>
    <scope>NUCLEOTIDE SEQUENCE [LARGE SCALE GENOMIC DNA]</scope>
    <source>
        <strain evidence="8">ATCC 22294 / BCRC 22015 / CBS 2517 / CECT 1963 / NBRC 1671 / NRRL Y-8276</strain>
    </source>
</reference>
<dbReference type="Proteomes" id="UP000005220">
    <property type="component" value="Chromosome 4"/>
</dbReference>
<feature type="region of interest" description="Disordered" evidence="5">
    <location>
        <begin position="615"/>
        <end position="638"/>
    </location>
</feature>
<dbReference type="RefSeq" id="XP_003956840.1">
    <property type="nucleotide sequence ID" value="XM_003956791.1"/>
</dbReference>
<evidence type="ECO:0000256" key="3">
    <source>
        <dbReference type="PROSITE-ProRule" id="PRU00023"/>
    </source>
</evidence>
<sequence>MPITEVTSYIFSNDTDVTCPLTLRKNDETGYFQLNSFLPLLKQLHENKTTDSINTDQLIEDTNTVGAISAELQDLLLSKYGVLVDTDSDGNKWITQDKAFQLLDMFSILHLFKDKFDTKKRTSNDQNTLGSPLKRFKNNNHTISVFDHDLSTVTEPIQIMDTLEATTAPGNDERVKLEVFLQKLLFPNVETSDGNDNKINNDGLPQPSFETTLQEVNMAYPHVALNLDIPVDEHNNTPLHWLTSIANIDLIKQLVKIGANRLIGDNQGESSLVKSVKSVNNYDSGTFEELLDYLYPCIILKDRLDRTILHHIVITSGMNGCSAAAKYYLDILMGWIVKKQNRPIDGNSMDPILKNIDLKWIILNMLNYQDSNGDTCLNIAARLGNVAIVDALLDYGADPYIANKSGLRPTDFGAGTSKLQQKLNNNIDNNISMTSSINDEQNTNQEANVDDDELDGKLDNLMKKPDTMTLIDDIKSLLATVSQDYDTEVQQHNEKLKSLRKELSSKRLELNESRKQLTYVKNLRDEYNLLKEQLSNLESGIAEEENNFKQESEKLGISSDETTGIDWDSSEFDADEPFKIDFVYDFLENKVSNEYDGDIDKLLLKESIDSLASQIRSSVEPSNGDSKETIAVDNRGAEDDIASNRSKLEAMLPPTVLLRARINAYKKNDEHLQNMLGEIKDKQSNLENKFRRVLSLCLKIDEEKVDDMLDGLLQAISSEDPQDIDTDEMQDFLRKHAV</sequence>
<dbReference type="GO" id="GO:0000082">
    <property type="term" value="P:G1/S transition of mitotic cell cycle"/>
    <property type="evidence" value="ECO:0007669"/>
    <property type="project" value="EnsemblFungi"/>
</dbReference>
<dbReference type="InterPro" id="IPR051642">
    <property type="entry name" value="SWI6-like"/>
</dbReference>
<dbReference type="GO" id="GO:0010845">
    <property type="term" value="P:positive regulation of reciprocal meiotic recombination"/>
    <property type="evidence" value="ECO:0007669"/>
    <property type="project" value="EnsemblFungi"/>
</dbReference>
<keyword evidence="2 3" id="KW-0040">ANK repeat</keyword>
<proteinExistence type="predicted"/>
<name>H2ATK5_KAZAF</name>
<dbReference type="PROSITE" id="PS50297">
    <property type="entry name" value="ANK_REP_REGION"/>
    <property type="match status" value="2"/>
</dbReference>
<dbReference type="GO" id="GO:0003713">
    <property type="term" value="F:transcription coactivator activity"/>
    <property type="evidence" value="ECO:0007669"/>
    <property type="project" value="EnsemblFungi"/>
</dbReference>
<dbReference type="Gene3D" id="1.25.40.20">
    <property type="entry name" value="Ankyrin repeat-containing domain"/>
    <property type="match status" value="1"/>
</dbReference>
<dbReference type="FunCoup" id="H2ATK5">
    <property type="interactions" value="688"/>
</dbReference>
<evidence type="ECO:0000256" key="2">
    <source>
        <dbReference type="ARBA" id="ARBA00023043"/>
    </source>
</evidence>
<dbReference type="PANTHER" id="PTHR43828">
    <property type="entry name" value="ASPARAGINASE"/>
    <property type="match status" value="1"/>
</dbReference>
<keyword evidence="1" id="KW-0677">Repeat</keyword>
<dbReference type="SMART" id="SM00248">
    <property type="entry name" value="ANK"/>
    <property type="match status" value="2"/>
</dbReference>
<feature type="compositionally biased region" description="Polar residues" evidence="5">
    <location>
        <begin position="615"/>
        <end position="624"/>
    </location>
</feature>
<dbReference type="Pfam" id="PF18530">
    <property type="entry name" value="Swi6_N"/>
    <property type="match status" value="1"/>
</dbReference>
<feature type="domain" description="Swi6 N-terminal" evidence="6">
    <location>
        <begin position="4"/>
        <end position="119"/>
    </location>
</feature>
<feature type="repeat" description="ANK" evidence="3">
    <location>
        <begin position="372"/>
        <end position="404"/>
    </location>
</feature>
<dbReference type="AlphaFoldDB" id="H2ATK5"/>
<dbReference type="GO" id="GO:0045944">
    <property type="term" value="P:positive regulation of transcription by RNA polymerase II"/>
    <property type="evidence" value="ECO:0007669"/>
    <property type="project" value="EnsemblFungi"/>
</dbReference>
<dbReference type="OrthoDB" id="6718656at2759"/>
<dbReference type="InParanoid" id="H2ATK5"/>
<dbReference type="Gene3D" id="3.10.260.30">
    <property type="match status" value="1"/>
</dbReference>
<keyword evidence="4" id="KW-0175">Coiled coil</keyword>
<dbReference type="SUPFAM" id="SSF48403">
    <property type="entry name" value="Ankyrin repeat"/>
    <property type="match status" value="1"/>
</dbReference>
<evidence type="ECO:0000313" key="7">
    <source>
        <dbReference type="EMBL" id="CCF57705.1"/>
    </source>
</evidence>
<dbReference type="InterPro" id="IPR040822">
    <property type="entry name" value="Swi6_N"/>
</dbReference>
<evidence type="ECO:0000259" key="6">
    <source>
        <dbReference type="Pfam" id="PF18530"/>
    </source>
</evidence>
<accession>H2ATK5</accession>
<dbReference type="PANTHER" id="PTHR43828:SF3">
    <property type="entry name" value="CHROMO DOMAIN-CONTAINING PROTEIN"/>
    <property type="match status" value="1"/>
</dbReference>
<dbReference type="GO" id="GO:0030907">
    <property type="term" value="C:MBF transcription complex"/>
    <property type="evidence" value="ECO:0007669"/>
    <property type="project" value="EnsemblFungi"/>
</dbReference>
<dbReference type="STRING" id="1071382.H2ATK5"/>
<dbReference type="Pfam" id="PF00023">
    <property type="entry name" value="Ank"/>
    <property type="match status" value="1"/>
</dbReference>
<dbReference type="GeneID" id="13885663"/>
<dbReference type="KEGG" id="kaf:KAFR_0D00580"/>
<dbReference type="GO" id="GO:0033309">
    <property type="term" value="C:SBF transcription complex"/>
    <property type="evidence" value="ECO:0007669"/>
    <property type="project" value="EnsemblFungi"/>
</dbReference>
<evidence type="ECO:0000256" key="4">
    <source>
        <dbReference type="SAM" id="Coils"/>
    </source>
</evidence>